<dbReference type="SUPFAM" id="SSF69572">
    <property type="entry name" value="Activating enzymes of the ubiquitin-like proteins"/>
    <property type="match status" value="1"/>
</dbReference>
<evidence type="ECO:0000313" key="2">
    <source>
        <dbReference type="EMBL" id="RIV42812.1"/>
    </source>
</evidence>
<name>A0A3A1NGH3_9FLAO</name>
<dbReference type="Proteomes" id="UP000321621">
    <property type="component" value="Unassembled WGS sequence"/>
</dbReference>
<evidence type="ECO:0000313" key="5">
    <source>
        <dbReference type="Proteomes" id="UP000321621"/>
    </source>
</evidence>
<evidence type="ECO:0000313" key="3">
    <source>
        <dbReference type="EMBL" id="TXJ92006.1"/>
    </source>
</evidence>
<protein>
    <submittedName>
        <fullName evidence="2">PRTRC system ThiF family protein</fullName>
    </submittedName>
</protein>
<dbReference type="InterPro" id="IPR035985">
    <property type="entry name" value="Ubiquitin-activating_enz"/>
</dbReference>
<dbReference type="OrthoDB" id="5298642at2"/>
<accession>A0A3A1NGH3</accession>
<dbReference type="EMBL" id="QXFI01000033">
    <property type="protein sequence ID" value="RIV42812.1"/>
    <property type="molecule type" value="Genomic_DNA"/>
</dbReference>
<dbReference type="AlphaFoldDB" id="A0A3A1NGH3"/>
<evidence type="ECO:0000259" key="1">
    <source>
        <dbReference type="Pfam" id="PF00899"/>
    </source>
</evidence>
<dbReference type="InterPro" id="IPR000594">
    <property type="entry name" value="ThiF_NAD_FAD-bd"/>
</dbReference>
<reference evidence="2 4" key="1">
    <citation type="submission" date="2018-08" db="EMBL/GenBank/DDBJ databases">
        <title>Proposal of Muricauda 72 sp.nov. and Muricauda NH166 sp.nov., isolated from seawater.</title>
        <authorList>
            <person name="Cheng H."/>
            <person name="Wu Y.-H."/>
            <person name="Guo L.-L."/>
            <person name="Xu X.-W."/>
        </authorList>
    </citation>
    <scope>NUCLEOTIDE SEQUENCE [LARGE SCALE GENOMIC DNA]</scope>
    <source>
        <strain evidence="2 4">72</strain>
    </source>
</reference>
<comment type="caution">
    <text evidence="2">The sequence shown here is derived from an EMBL/GenBank/DDBJ whole genome shotgun (WGS) entry which is preliminary data.</text>
</comment>
<dbReference type="NCBIfam" id="TIGR03736">
    <property type="entry name" value="PRTRC_ThiF"/>
    <property type="match status" value="1"/>
</dbReference>
<keyword evidence="5" id="KW-1185">Reference proteome</keyword>
<dbReference type="InterPro" id="IPR022500">
    <property type="entry name" value="PRTRC_ThiF"/>
</dbReference>
<organism evidence="2 4">
    <name type="scientific">Flagellimonas pelagia</name>
    <dbReference type="NCBI Taxonomy" id="2306998"/>
    <lineage>
        <taxon>Bacteria</taxon>
        <taxon>Pseudomonadati</taxon>
        <taxon>Bacteroidota</taxon>
        <taxon>Flavobacteriia</taxon>
        <taxon>Flavobacteriales</taxon>
        <taxon>Flavobacteriaceae</taxon>
        <taxon>Flagellimonas</taxon>
    </lineage>
</organism>
<reference evidence="3 5" key="2">
    <citation type="submission" date="2019-07" db="EMBL/GenBank/DDBJ databases">
        <title>Draft genome of two Muricauda strains isolated from deep sea.</title>
        <authorList>
            <person name="Sun C."/>
        </authorList>
    </citation>
    <scope>NUCLEOTIDE SEQUENCE [LARGE SCALE GENOMIC DNA]</scope>
    <source>
        <strain evidence="3 5">72</strain>
    </source>
</reference>
<dbReference type="Pfam" id="PF00899">
    <property type="entry name" value="ThiF"/>
    <property type="match status" value="1"/>
</dbReference>
<dbReference type="GO" id="GO:0008641">
    <property type="term" value="F:ubiquitin-like modifier activating enzyme activity"/>
    <property type="evidence" value="ECO:0007669"/>
    <property type="project" value="InterPro"/>
</dbReference>
<sequence length="287" mass="31862">MGRSISRKPFYSLTTNFYSMSMKTDLHYAPNYFFAPTHPISIALVGAGGNGSLVLARLARLGHALVQLGHPGLYVTVFDGDLVQPSNVGRQLYAPQDVGGNKAICAVTKVNHTFGLQWDAVPERIGADDKRLHANLIISCVDGADFRLELAKVLNHPRSGSYPYENQHYWLDLGNGKYFGQFVLGNLQHNNLRSEGEAKHRKLDHIVDLFPDLLAMEKEVEQGRGCSYADKLQEQSLFINDTLSSMAVHCLYELLTNKKIKYHGAFVNLETGRTNPLPIKSNVHAVA</sequence>
<gene>
    <name evidence="2" type="ORF">D2V05_14420</name>
    <name evidence="3" type="ORF">FQ017_14290</name>
</gene>
<proteinExistence type="predicted"/>
<dbReference type="EMBL" id="VNWK01000033">
    <property type="protein sequence ID" value="TXJ92006.1"/>
    <property type="molecule type" value="Genomic_DNA"/>
</dbReference>
<feature type="domain" description="THIF-type NAD/FAD binding fold" evidence="1">
    <location>
        <begin position="41"/>
        <end position="152"/>
    </location>
</feature>
<dbReference type="CDD" id="cd01483">
    <property type="entry name" value="E1_enzyme_family"/>
    <property type="match status" value="1"/>
</dbReference>
<evidence type="ECO:0000313" key="4">
    <source>
        <dbReference type="Proteomes" id="UP000266691"/>
    </source>
</evidence>
<dbReference type="Proteomes" id="UP000266691">
    <property type="component" value="Unassembled WGS sequence"/>
</dbReference>
<dbReference type="Gene3D" id="3.40.50.720">
    <property type="entry name" value="NAD(P)-binding Rossmann-like Domain"/>
    <property type="match status" value="1"/>
</dbReference>